<dbReference type="GeneID" id="27353597"/>
<dbReference type="OrthoDB" id="4151048at2759"/>
<reference evidence="5 6" key="1">
    <citation type="submission" date="2015-01" db="EMBL/GenBank/DDBJ databases">
        <title>The Genome Sequence of Exophiala oligosperma CBS72588.</title>
        <authorList>
            <consortium name="The Broad Institute Genomics Platform"/>
            <person name="Cuomo C."/>
            <person name="de Hoog S."/>
            <person name="Gorbushina A."/>
            <person name="Stielow B."/>
            <person name="Teixiera M."/>
            <person name="Abouelleil A."/>
            <person name="Chapman S.B."/>
            <person name="Priest M."/>
            <person name="Young S.K."/>
            <person name="Wortman J."/>
            <person name="Nusbaum C."/>
            <person name="Birren B."/>
        </authorList>
    </citation>
    <scope>NUCLEOTIDE SEQUENCE [LARGE SCALE GENOMIC DNA]</scope>
    <source>
        <strain evidence="5 6">CBS 72588</strain>
    </source>
</reference>
<dbReference type="EMBL" id="KN847333">
    <property type="protein sequence ID" value="KIW45812.1"/>
    <property type="molecule type" value="Genomic_DNA"/>
</dbReference>
<dbReference type="STRING" id="215243.A0A0D2C7M4"/>
<dbReference type="VEuPathDB" id="FungiDB:PV06_01523"/>
<keyword evidence="6" id="KW-1185">Reference proteome</keyword>
<dbReference type="CDD" id="cd00067">
    <property type="entry name" value="GAL4"/>
    <property type="match status" value="1"/>
</dbReference>
<evidence type="ECO:0008006" key="7">
    <source>
        <dbReference type="Google" id="ProtNLM"/>
    </source>
</evidence>
<dbReference type="PANTHER" id="PTHR47655:SF3">
    <property type="entry name" value="ZN(II)2CYS6 TRANSCRIPTION FACTOR (EUROFUNG)"/>
    <property type="match status" value="1"/>
</dbReference>
<evidence type="ECO:0000313" key="6">
    <source>
        <dbReference type="Proteomes" id="UP000053342"/>
    </source>
</evidence>
<keyword evidence="3" id="KW-0804">Transcription</keyword>
<dbReference type="InterPro" id="IPR036864">
    <property type="entry name" value="Zn2-C6_fun-type_DNA-bd_sf"/>
</dbReference>
<keyword evidence="2" id="KW-0238">DNA-binding</keyword>
<evidence type="ECO:0000313" key="5">
    <source>
        <dbReference type="EMBL" id="KIW45812.1"/>
    </source>
</evidence>
<dbReference type="Proteomes" id="UP000053342">
    <property type="component" value="Unassembled WGS sequence"/>
</dbReference>
<name>A0A0D2C7M4_9EURO</name>
<organism evidence="5 6">
    <name type="scientific">Exophiala oligosperma</name>
    <dbReference type="NCBI Taxonomy" id="215243"/>
    <lineage>
        <taxon>Eukaryota</taxon>
        <taxon>Fungi</taxon>
        <taxon>Dikarya</taxon>
        <taxon>Ascomycota</taxon>
        <taxon>Pezizomycotina</taxon>
        <taxon>Eurotiomycetes</taxon>
        <taxon>Chaetothyriomycetidae</taxon>
        <taxon>Chaetothyriales</taxon>
        <taxon>Herpotrichiellaceae</taxon>
        <taxon>Exophiala</taxon>
    </lineage>
</organism>
<evidence type="ECO:0000256" key="1">
    <source>
        <dbReference type="ARBA" id="ARBA00023015"/>
    </source>
</evidence>
<dbReference type="InterPro" id="IPR001138">
    <property type="entry name" value="Zn2Cys6_DnaBD"/>
</dbReference>
<evidence type="ECO:0000256" key="2">
    <source>
        <dbReference type="ARBA" id="ARBA00023125"/>
    </source>
</evidence>
<gene>
    <name evidence="5" type="ORF">PV06_01523</name>
</gene>
<dbReference type="AlphaFoldDB" id="A0A0D2C7M4"/>
<dbReference type="GO" id="GO:0003677">
    <property type="term" value="F:DNA binding"/>
    <property type="evidence" value="ECO:0007669"/>
    <property type="project" value="UniProtKB-KW"/>
</dbReference>
<dbReference type="Gene3D" id="4.10.240.10">
    <property type="entry name" value="Zn(2)-C6 fungal-type DNA-binding domain"/>
    <property type="match status" value="1"/>
</dbReference>
<protein>
    <recommendedName>
        <fullName evidence="7">Zn(2)-C6 fungal-type domain-containing protein</fullName>
    </recommendedName>
</protein>
<keyword evidence="1" id="KW-0805">Transcription regulation</keyword>
<dbReference type="GO" id="GO:0000981">
    <property type="term" value="F:DNA-binding transcription factor activity, RNA polymerase II-specific"/>
    <property type="evidence" value="ECO:0007669"/>
    <property type="project" value="InterPro"/>
</dbReference>
<dbReference type="RefSeq" id="XP_016266028.1">
    <property type="nucleotide sequence ID" value="XM_016402131.1"/>
</dbReference>
<dbReference type="GO" id="GO:0008270">
    <property type="term" value="F:zinc ion binding"/>
    <property type="evidence" value="ECO:0007669"/>
    <property type="project" value="InterPro"/>
</dbReference>
<dbReference type="PANTHER" id="PTHR47655">
    <property type="entry name" value="QUINIC ACID UTILIZATION ACTIVATOR"/>
    <property type="match status" value="1"/>
</dbReference>
<keyword evidence="4" id="KW-0539">Nucleus</keyword>
<dbReference type="HOGENOM" id="CLU_1034513_0_0_1"/>
<sequence>MASALPPATSSIQERSKRATKACHRCRIKKSKVLVNLIQVVLWRLIRFQCEGPSPCGRCRTDNVICVFDRRRRPDNRVYPKGYVELLEHQQTQLLRALKKLYQQAHDNRAGFYPRLKWSGSDLPAVNSILEDLGVFEDDDSAKPGIEEDSNASHLAATAPIELTRGQLSTNPLVIGPASLQHCSAAESSFVKTCSFSPPLCAPLSSTLCPRGTPSTSPTDLSHNTCDQFDYELSRIYPNSNSATSCIDPFDPSTPISMMSLPINYMDAC</sequence>
<evidence type="ECO:0000256" key="4">
    <source>
        <dbReference type="ARBA" id="ARBA00023242"/>
    </source>
</evidence>
<evidence type="ECO:0000256" key="3">
    <source>
        <dbReference type="ARBA" id="ARBA00023163"/>
    </source>
</evidence>
<accession>A0A0D2C7M4</accession>
<dbReference type="InterPro" id="IPR052783">
    <property type="entry name" value="Metabolic/Drug-Res_Regulator"/>
</dbReference>
<proteinExistence type="predicted"/>